<dbReference type="Pfam" id="PF04343">
    <property type="entry name" value="DUF488"/>
    <property type="match status" value="1"/>
</dbReference>
<dbReference type="EMBL" id="BAABCP010000001">
    <property type="protein sequence ID" value="GAA3926483.1"/>
    <property type="molecule type" value="Genomic_DNA"/>
</dbReference>
<dbReference type="Proteomes" id="UP001501591">
    <property type="component" value="Unassembled WGS sequence"/>
</dbReference>
<dbReference type="PANTHER" id="PTHR39337">
    <property type="entry name" value="BLR5642 PROTEIN"/>
    <property type="match status" value="1"/>
</dbReference>
<organism evidence="2 3">
    <name type="scientific">Microbacterium soli</name>
    <dbReference type="NCBI Taxonomy" id="446075"/>
    <lineage>
        <taxon>Bacteria</taxon>
        <taxon>Bacillati</taxon>
        <taxon>Actinomycetota</taxon>
        <taxon>Actinomycetes</taxon>
        <taxon>Micrococcales</taxon>
        <taxon>Microbacteriaceae</taxon>
        <taxon>Microbacterium</taxon>
    </lineage>
</organism>
<proteinExistence type="predicted"/>
<accession>A0ABP7MMN7</accession>
<sequence>MTDPAILTVGHSTHPLDEFLALLRAAGIVTIVDVRRLPGSNRFPWFDQDALRAELAGEGIGFTRIEQLTGRRPRRRGIPDRVNALWRNRSFHNYADHALGDEFAQGLDELIAMADPRHPPAVMCAEAVWWRCHRRIIADHLLARGIRVAHLMPDGRVVAAEPTPGSVLSAGRVEYPEAIPPDPAQPNRRP</sequence>
<keyword evidence="3" id="KW-1185">Reference proteome</keyword>
<dbReference type="RefSeq" id="WP_344817635.1">
    <property type="nucleotide sequence ID" value="NZ_BAABCP010000001.1"/>
</dbReference>
<dbReference type="PIRSF" id="PIRSF024492">
    <property type="entry name" value="UCP024492"/>
    <property type="match status" value="1"/>
</dbReference>
<protein>
    <submittedName>
        <fullName evidence="2">DUF488 domain-containing protein</fullName>
    </submittedName>
</protein>
<feature type="region of interest" description="Disordered" evidence="1">
    <location>
        <begin position="167"/>
        <end position="190"/>
    </location>
</feature>
<dbReference type="InterPro" id="IPR007438">
    <property type="entry name" value="DUF488"/>
</dbReference>
<reference evidence="3" key="1">
    <citation type="journal article" date="2019" name="Int. J. Syst. Evol. Microbiol.">
        <title>The Global Catalogue of Microorganisms (GCM) 10K type strain sequencing project: providing services to taxonomists for standard genome sequencing and annotation.</title>
        <authorList>
            <consortium name="The Broad Institute Genomics Platform"/>
            <consortium name="The Broad Institute Genome Sequencing Center for Infectious Disease"/>
            <person name="Wu L."/>
            <person name="Ma J."/>
        </authorList>
    </citation>
    <scope>NUCLEOTIDE SEQUENCE [LARGE SCALE GENOMIC DNA]</scope>
    <source>
        <strain evidence="3">JCM 17024</strain>
    </source>
</reference>
<gene>
    <name evidence="2" type="ORF">GCM10022383_02040</name>
</gene>
<evidence type="ECO:0000256" key="1">
    <source>
        <dbReference type="SAM" id="MobiDB-lite"/>
    </source>
</evidence>
<name>A0ABP7MMN7_9MICO</name>
<comment type="caution">
    <text evidence="2">The sequence shown here is derived from an EMBL/GenBank/DDBJ whole genome shotgun (WGS) entry which is preliminary data.</text>
</comment>
<evidence type="ECO:0000313" key="3">
    <source>
        <dbReference type="Proteomes" id="UP001501591"/>
    </source>
</evidence>
<dbReference type="InterPro" id="IPR014519">
    <property type="entry name" value="UCP024492"/>
</dbReference>
<dbReference type="PANTHER" id="PTHR39337:SF1">
    <property type="entry name" value="BLR5642 PROTEIN"/>
    <property type="match status" value="1"/>
</dbReference>
<evidence type="ECO:0000313" key="2">
    <source>
        <dbReference type="EMBL" id="GAA3926483.1"/>
    </source>
</evidence>